<evidence type="ECO:0000313" key="2">
    <source>
        <dbReference type="EMBL" id="MBB3876023.1"/>
    </source>
</evidence>
<sequence length="38" mass="3872">MTDPDTPEPTERPDGGVPDTSVPDESGAGYGNHGDADD</sequence>
<evidence type="ECO:0000256" key="1">
    <source>
        <dbReference type="SAM" id="MobiDB-lite"/>
    </source>
</evidence>
<comment type="caution">
    <text evidence="2">The sequence shown here is derived from an EMBL/GenBank/DDBJ whole genome shotgun (WGS) entry which is preliminary data.</text>
</comment>
<reference evidence="2 3" key="1">
    <citation type="submission" date="2020-08" db="EMBL/GenBank/DDBJ databases">
        <title>Genomic Encyclopedia of Type Strains, Phase IV (KMG-IV): sequencing the most valuable type-strain genomes for metagenomic binning, comparative biology and taxonomic classification.</title>
        <authorList>
            <person name="Goeker M."/>
        </authorList>
    </citation>
    <scope>NUCLEOTIDE SEQUENCE [LARGE SCALE GENOMIC DNA]</scope>
    <source>
        <strain evidence="2 3">DSM 15581</strain>
    </source>
</reference>
<protein>
    <submittedName>
        <fullName evidence="2">Uncharacterized protein</fullName>
    </submittedName>
</protein>
<accession>A0AAW3TS67</accession>
<proteinExistence type="predicted"/>
<name>A0AAW3TS67_9SPHN</name>
<evidence type="ECO:0000313" key="3">
    <source>
        <dbReference type="Proteomes" id="UP000528945"/>
    </source>
</evidence>
<feature type="region of interest" description="Disordered" evidence="1">
    <location>
        <begin position="1"/>
        <end position="38"/>
    </location>
</feature>
<gene>
    <name evidence="2" type="ORF">GGR47_002269</name>
</gene>
<organism evidence="2 3">
    <name type="scientific">Sphingomonas aquatilis</name>
    <dbReference type="NCBI Taxonomy" id="93063"/>
    <lineage>
        <taxon>Bacteria</taxon>
        <taxon>Pseudomonadati</taxon>
        <taxon>Pseudomonadota</taxon>
        <taxon>Alphaproteobacteria</taxon>
        <taxon>Sphingomonadales</taxon>
        <taxon>Sphingomonadaceae</taxon>
        <taxon>Sphingomonas</taxon>
    </lineage>
</organism>
<dbReference type="Proteomes" id="UP000528945">
    <property type="component" value="Unassembled WGS sequence"/>
</dbReference>
<dbReference type="AlphaFoldDB" id="A0AAW3TS67"/>
<keyword evidence="3" id="KW-1185">Reference proteome</keyword>
<dbReference type="EMBL" id="JACIDB010000004">
    <property type="protein sequence ID" value="MBB3876023.1"/>
    <property type="molecule type" value="Genomic_DNA"/>
</dbReference>